<sequence length="188" mass="20503">MPKILSPKVSQRTPPRPAASYRSSQRSSSGWGHTGPVYLPGELATPNGPSIKRTEAAKRYKVKAADLDTIIPTLRQANPMGGAPIRAYNEVDVRALAERVRPGKPLPEPATPVCSSSGDHSPILAPKQGQKILRTTAMNTYQLSSQQMDEILPVSATPNVHGTITRYYNVCDVEVLAARVAERRNMRH</sequence>
<proteinExistence type="predicted"/>
<feature type="region of interest" description="Disordered" evidence="1">
    <location>
        <begin position="1"/>
        <end position="50"/>
    </location>
</feature>
<dbReference type="AlphaFoldDB" id="A0A8H6X3R2"/>
<accession>A0A8H6X3R2</accession>
<feature type="region of interest" description="Disordered" evidence="1">
    <location>
        <begin position="102"/>
        <end position="124"/>
    </location>
</feature>
<dbReference type="OrthoDB" id="2952514at2759"/>
<comment type="caution">
    <text evidence="2">The sequence shown here is derived from an EMBL/GenBank/DDBJ whole genome shotgun (WGS) entry which is preliminary data.</text>
</comment>
<name>A0A8H6X3R2_9AGAR</name>
<evidence type="ECO:0000313" key="3">
    <source>
        <dbReference type="Proteomes" id="UP000623467"/>
    </source>
</evidence>
<evidence type="ECO:0000256" key="1">
    <source>
        <dbReference type="SAM" id="MobiDB-lite"/>
    </source>
</evidence>
<dbReference type="EMBL" id="JACAZH010000051">
    <property type="protein sequence ID" value="KAF7333903.1"/>
    <property type="molecule type" value="Genomic_DNA"/>
</dbReference>
<keyword evidence="3" id="KW-1185">Reference proteome</keyword>
<reference evidence="2" key="1">
    <citation type="submission" date="2020-05" db="EMBL/GenBank/DDBJ databases">
        <title>Mycena genomes resolve the evolution of fungal bioluminescence.</title>
        <authorList>
            <person name="Tsai I.J."/>
        </authorList>
    </citation>
    <scope>NUCLEOTIDE SEQUENCE</scope>
    <source>
        <strain evidence="2">160909Yilan</strain>
    </source>
</reference>
<gene>
    <name evidence="2" type="ORF">MSAN_02403100</name>
</gene>
<organism evidence="2 3">
    <name type="scientific">Mycena sanguinolenta</name>
    <dbReference type="NCBI Taxonomy" id="230812"/>
    <lineage>
        <taxon>Eukaryota</taxon>
        <taxon>Fungi</taxon>
        <taxon>Dikarya</taxon>
        <taxon>Basidiomycota</taxon>
        <taxon>Agaricomycotina</taxon>
        <taxon>Agaricomycetes</taxon>
        <taxon>Agaricomycetidae</taxon>
        <taxon>Agaricales</taxon>
        <taxon>Marasmiineae</taxon>
        <taxon>Mycenaceae</taxon>
        <taxon>Mycena</taxon>
    </lineage>
</organism>
<protein>
    <submittedName>
        <fullName evidence="2">Uncharacterized protein</fullName>
    </submittedName>
</protein>
<evidence type="ECO:0000313" key="2">
    <source>
        <dbReference type="EMBL" id="KAF7333903.1"/>
    </source>
</evidence>
<feature type="compositionally biased region" description="Low complexity" evidence="1">
    <location>
        <begin position="18"/>
        <end position="29"/>
    </location>
</feature>
<dbReference type="Proteomes" id="UP000623467">
    <property type="component" value="Unassembled WGS sequence"/>
</dbReference>